<dbReference type="SUPFAM" id="SSF53756">
    <property type="entry name" value="UDP-Glycosyltransferase/glycogen phosphorylase"/>
    <property type="match status" value="1"/>
</dbReference>
<dbReference type="EC" id="2.4.-.-" evidence="2"/>
<protein>
    <submittedName>
        <fullName evidence="2">Glycosyltransferase</fullName>
        <ecNumber evidence="2">2.4.-.-</ecNumber>
    </submittedName>
</protein>
<comment type="caution">
    <text evidence="2">The sequence shown here is derived from an EMBL/GenBank/DDBJ whole genome shotgun (WGS) entry which is preliminary data.</text>
</comment>
<proteinExistence type="predicted"/>
<keyword evidence="2" id="KW-0808">Transferase</keyword>
<reference evidence="2 3" key="1">
    <citation type="submission" date="2023-10" db="EMBL/GenBank/DDBJ databases">
        <title>Noviherbaspirillum sp. CPCC 100848 genome assembly.</title>
        <authorList>
            <person name="Li X.Y."/>
            <person name="Fang X.M."/>
        </authorList>
    </citation>
    <scope>NUCLEOTIDE SEQUENCE [LARGE SCALE GENOMIC DNA]</scope>
    <source>
        <strain evidence="2 3">CPCC 100848</strain>
    </source>
</reference>
<gene>
    <name evidence="2" type="ORF">RY831_22585</name>
</gene>
<keyword evidence="3" id="KW-1185">Reference proteome</keyword>
<dbReference type="Gene3D" id="3.40.50.2000">
    <property type="entry name" value="Glycogen Phosphorylase B"/>
    <property type="match status" value="2"/>
</dbReference>
<dbReference type="PANTHER" id="PTHR45947:SF3">
    <property type="entry name" value="SULFOQUINOVOSYL TRANSFERASE SQD2"/>
    <property type="match status" value="1"/>
</dbReference>
<evidence type="ECO:0000259" key="1">
    <source>
        <dbReference type="Pfam" id="PF00534"/>
    </source>
</evidence>
<evidence type="ECO:0000313" key="2">
    <source>
        <dbReference type="EMBL" id="MEC4721961.1"/>
    </source>
</evidence>
<dbReference type="EMBL" id="JAWIIV010000024">
    <property type="protein sequence ID" value="MEC4721961.1"/>
    <property type="molecule type" value="Genomic_DNA"/>
</dbReference>
<keyword evidence="2" id="KW-0328">Glycosyltransferase</keyword>
<dbReference type="InterPro" id="IPR050194">
    <property type="entry name" value="Glycosyltransferase_grp1"/>
</dbReference>
<accession>A0ABU6JE69</accession>
<sequence>MERTNYNNHVAQVKVLKPHSGRNGKSSVLRIALVTNHPPPFRIPIYERIARMPGVELHAIFCSEREPNRQWSLPPLHFNHVFLKERFVERGSNYIHNNPDVLAALNRIAPDVIVTTGFNPTFLYAFGYSVIRNVPHVPMTDGTNISEAALSRWHRAVRRIVYSRSRAFIAASLGGLRLYADYGIPRESGFLSCLCIDNDAYAAYAGTQEKQYDLIFCGRIVADKNPLFALQLADGLATRLGRRTSILFVGSGEQEAELNAMADKLALRVDVTINGHAEQHELPALYGSARLFLFPTARDVWGVVANEACAAGLPVIVTPDAGVAGELVLDGENGFVCGLDLGQWIDRAELLLTNDALYRRFAARSLDLVAGYSFNHAADGIVQACLHATGRRHDDDDDACQSHGRKVG</sequence>
<dbReference type="PANTHER" id="PTHR45947">
    <property type="entry name" value="SULFOQUINOVOSYL TRANSFERASE SQD2"/>
    <property type="match status" value="1"/>
</dbReference>
<dbReference type="GO" id="GO:0016757">
    <property type="term" value="F:glycosyltransferase activity"/>
    <property type="evidence" value="ECO:0007669"/>
    <property type="project" value="UniProtKB-KW"/>
</dbReference>
<dbReference type="RefSeq" id="WP_326508646.1">
    <property type="nucleotide sequence ID" value="NZ_JAWIIV010000024.1"/>
</dbReference>
<evidence type="ECO:0000313" key="3">
    <source>
        <dbReference type="Proteomes" id="UP001352263"/>
    </source>
</evidence>
<name>A0ABU6JE69_9BURK</name>
<dbReference type="Proteomes" id="UP001352263">
    <property type="component" value="Unassembled WGS sequence"/>
</dbReference>
<dbReference type="Pfam" id="PF00534">
    <property type="entry name" value="Glycos_transf_1"/>
    <property type="match status" value="1"/>
</dbReference>
<organism evidence="2 3">
    <name type="scientific">Noviherbaspirillum album</name>
    <dbReference type="NCBI Taxonomy" id="3080276"/>
    <lineage>
        <taxon>Bacteria</taxon>
        <taxon>Pseudomonadati</taxon>
        <taxon>Pseudomonadota</taxon>
        <taxon>Betaproteobacteria</taxon>
        <taxon>Burkholderiales</taxon>
        <taxon>Oxalobacteraceae</taxon>
        <taxon>Noviherbaspirillum</taxon>
    </lineage>
</organism>
<feature type="domain" description="Glycosyl transferase family 1" evidence="1">
    <location>
        <begin position="206"/>
        <end position="362"/>
    </location>
</feature>
<dbReference type="InterPro" id="IPR001296">
    <property type="entry name" value="Glyco_trans_1"/>
</dbReference>